<name>A0A1K1MQU0_9FLAO</name>
<evidence type="ECO:0000313" key="3">
    <source>
        <dbReference type="Proteomes" id="UP000182248"/>
    </source>
</evidence>
<feature type="transmembrane region" description="Helical" evidence="1">
    <location>
        <begin position="84"/>
        <end position="99"/>
    </location>
</feature>
<keyword evidence="3" id="KW-1185">Reference proteome</keyword>
<gene>
    <name evidence="2" type="ORF">SAMN02927921_00747</name>
</gene>
<dbReference type="EMBL" id="FPJE01000003">
    <property type="protein sequence ID" value="SFW25544.1"/>
    <property type="molecule type" value="Genomic_DNA"/>
</dbReference>
<evidence type="ECO:0000313" key="2">
    <source>
        <dbReference type="EMBL" id="SFW25544.1"/>
    </source>
</evidence>
<organism evidence="2 3">
    <name type="scientific">Sinomicrobium oceani</name>
    <dbReference type="NCBI Taxonomy" id="1150368"/>
    <lineage>
        <taxon>Bacteria</taxon>
        <taxon>Pseudomonadati</taxon>
        <taxon>Bacteroidota</taxon>
        <taxon>Flavobacteriia</taxon>
        <taxon>Flavobacteriales</taxon>
        <taxon>Flavobacteriaceae</taxon>
        <taxon>Sinomicrobium</taxon>
    </lineage>
</organism>
<accession>A0A1K1MQU0</accession>
<reference evidence="2 3" key="1">
    <citation type="submission" date="2016-11" db="EMBL/GenBank/DDBJ databases">
        <authorList>
            <person name="Jaros S."/>
            <person name="Januszkiewicz K."/>
            <person name="Wedrychowicz H."/>
        </authorList>
    </citation>
    <scope>NUCLEOTIDE SEQUENCE [LARGE SCALE GENOMIC DNA]</scope>
    <source>
        <strain evidence="2 3">CGMCC 1.12145</strain>
    </source>
</reference>
<keyword evidence="1" id="KW-1133">Transmembrane helix</keyword>
<dbReference type="AlphaFoldDB" id="A0A1K1MQU0"/>
<protein>
    <submittedName>
        <fullName evidence="2">Uncharacterized protein</fullName>
    </submittedName>
</protein>
<dbReference type="STRING" id="1150368.SAMN02927921_00747"/>
<evidence type="ECO:0000256" key="1">
    <source>
        <dbReference type="SAM" id="Phobius"/>
    </source>
</evidence>
<dbReference type="Proteomes" id="UP000182248">
    <property type="component" value="Unassembled WGS sequence"/>
</dbReference>
<sequence length="100" mass="11904">MNMVRKIIYIMTSSILILFLLIVILDIIEALNTPEKYHFGSEAMPVYYRTQELYIMSVSIMCLWIVVGLWFGINSLRKRIQDKYFIVYTAVFLLFILFNH</sequence>
<proteinExistence type="predicted"/>
<keyword evidence="1" id="KW-0812">Transmembrane</keyword>
<feature type="transmembrane region" description="Helical" evidence="1">
    <location>
        <begin position="54"/>
        <end position="72"/>
    </location>
</feature>
<keyword evidence="1" id="KW-0472">Membrane</keyword>